<evidence type="ECO:0000256" key="1">
    <source>
        <dbReference type="ARBA" id="ARBA00006484"/>
    </source>
</evidence>
<proteinExistence type="inferred from homology"/>
<dbReference type="InterPro" id="IPR051019">
    <property type="entry name" value="VLCFA-Steroid_DH"/>
</dbReference>
<organism evidence="3 4">
    <name type="scientific">Nocardioides panacis</name>
    <dbReference type="NCBI Taxonomy" id="2849501"/>
    <lineage>
        <taxon>Bacteria</taxon>
        <taxon>Bacillati</taxon>
        <taxon>Actinomycetota</taxon>
        <taxon>Actinomycetes</taxon>
        <taxon>Propionibacteriales</taxon>
        <taxon>Nocardioidaceae</taxon>
        <taxon>Nocardioides</taxon>
    </lineage>
</organism>
<dbReference type="PANTHER" id="PTHR43899">
    <property type="entry name" value="RH59310P"/>
    <property type="match status" value="1"/>
</dbReference>
<dbReference type="GO" id="GO:0016491">
    <property type="term" value="F:oxidoreductase activity"/>
    <property type="evidence" value="ECO:0007669"/>
    <property type="project" value="UniProtKB-KW"/>
</dbReference>
<evidence type="ECO:0000313" key="3">
    <source>
        <dbReference type="EMBL" id="QWZ08569.1"/>
    </source>
</evidence>
<dbReference type="AlphaFoldDB" id="A0A975Y0Q8"/>
<gene>
    <name evidence="3" type="ORF">KRR39_01455</name>
</gene>
<dbReference type="PIRSF" id="PIRSF000126">
    <property type="entry name" value="11-beta-HSD1"/>
    <property type="match status" value="1"/>
</dbReference>
<dbReference type="KEGG" id="nps:KRR39_01455"/>
<keyword evidence="2" id="KW-0560">Oxidoreductase</keyword>
<dbReference type="Proteomes" id="UP000683575">
    <property type="component" value="Chromosome"/>
</dbReference>
<sequence length="254" mass="27636">MSRPLALVTGPTAGIGLSFAHQLAASGHDLVLVSRTRDRLEKLAAEVRERYGVEADVIVADLGDRAALAAVEARLADASRPVDLLVNNAGFGLKEKFLDNSVEDEQYLLDVLVSAVLRLTHAALGPMVQRGSGSIVNVSSVAGYLPRGTYSAAKAYVTSLSEWADLTYRDRGVRVMALLPGFTKTEFHARMDVSRESAPSWMWLDVDRLVADALRDLRRGRTISVPSRRYKVLAAAAKYTPTGLQARFQGLGRR</sequence>
<keyword evidence="4" id="KW-1185">Reference proteome</keyword>
<name>A0A975Y0Q8_9ACTN</name>
<comment type="similarity">
    <text evidence="1">Belongs to the short-chain dehydrogenases/reductases (SDR) family.</text>
</comment>
<evidence type="ECO:0000256" key="2">
    <source>
        <dbReference type="ARBA" id="ARBA00023002"/>
    </source>
</evidence>
<accession>A0A975Y0Q8</accession>
<reference evidence="3" key="1">
    <citation type="submission" date="2021-06" db="EMBL/GenBank/DDBJ databases">
        <title>Complete genome sequence of Nocardioides sp. G188.</title>
        <authorList>
            <person name="Im W.-T."/>
        </authorList>
    </citation>
    <scope>NUCLEOTIDE SEQUENCE</scope>
    <source>
        <strain evidence="3">G188</strain>
    </source>
</reference>
<dbReference type="RefSeq" id="WP_216940077.1">
    <property type="nucleotide sequence ID" value="NZ_CP077062.1"/>
</dbReference>
<protein>
    <submittedName>
        <fullName evidence="3">SDR family oxidoreductase</fullName>
    </submittedName>
</protein>
<evidence type="ECO:0000313" key="4">
    <source>
        <dbReference type="Proteomes" id="UP000683575"/>
    </source>
</evidence>
<dbReference type="PANTHER" id="PTHR43899:SF13">
    <property type="entry name" value="RH59310P"/>
    <property type="match status" value="1"/>
</dbReference>
<dbReference type="Pfam" id="PF00106">
    <property type="entry name" value="adh_short"/>
    <property type="match status" value="1"/>
</dbReference>
<dbReference type="EMBL" id="CP077062">
    <property type="protein sequence ID" value="QWZ08569.1"/>
    <property type="molecule type" value="Genomic_DNA"/>
</dbReference>
<dbReference type="InterPro" id="IPR002347">
    <property type="entry name" value="SDR_fam"/>
</dbReference>